<dbReference type="InterPro" id="IPR019399">
    <property type="entry name" value="Parkin_co-regulated_protein"/>
</dbReference>
<proteinExistence type="predicted"/>
<feature type="region of interest" description="Disordered" evidence="1">
    <location>
        <begin position="1"/>
        <end position="111"/>
    </location>
</feature>
<dbReference type="EMBL" id="LR877152">
    <property type="protein sequence ID" value="CAD2217419.1"/>
    <property type="molecule type" value="Genomic_DNA"/>
</dbReference>
<dbReference type="Proteomes" id="UP000515908">
    <property type="component" value="Chromosome 08"/>
</dbReference>
<dbReference type="OrthoDB" id="5954824at2759"/>
<evidence type="ECO:0000256" key="1">
    <source>
        <dbReference type="SAM" id="MobiDB-lite"/>
    </source>
</evidence>
<organism evidence="2 3">
    <name type="scientific">Angomonas deanei</name>
    <dbReference type="NCBI Taxonomy" id="59799"/>
    <lineage>
        <taxon>Eukaryota</taxon>
        <taxon>Discoba</taxon>
        <taxon>Euglenozoa</taxon>
        <taxon>Kinetoplastea</taxon>
        <taxon>Metakinetoplastina</taxon>
        <taxon>Trypanosomatida</taxon>
        <taxon>Trypanosomatidae</taxon>
        <taxon>Strigomonadinae</taxon>
        <taxon>Angomonas</taxon>
    </lineage>
</organism>
<dbReference type="PANTHER" id="PTHR21207:SF2">
    <property type="entry name" value="PARKIN COREGULATED GENE PROTEIN"/>
    <property type="match status" value="1"/>
</dbReference>
<gene>
    <name evidence="2" type="ORF">ADEAN_000489700</name>
</gene>
<accession>S9UWN2</accession>
<sequence length="304" mass="33976">MSYEIEPVVKGTKKDPSAKKFNRAAGKSPFGAFPPGYEIKKNTDGSDAAQGGEAQPEAKPRFAYRKKKQGFGGASSSLHKGKVRETPDEAFSVNASGKSKPPRAGAMKKRPIPPTEFRRYYDRGDLPVSVAHGSRSSVDWKVDVEKLDYHHYLPIFFDGIRETEEPYMFLARQGSMDMLERGGPKILPTIPQLIMPLKTALNTRHPEIVCATLRIIQQLVVSGDLIGEALVPYYRQILPIFNLFKGVHKKKGRGDAIDFGQRKREDIGDLVNETLQLLEMHGGDDAYINIKYMVPSYESCVFNN</sequence>
<evidence type="ECO:0000313" key="3">
    <source>
        <dbReference type="Proteomes" id="UP000515908"/>
    </source>
</evidence>
<dbReference type="Pfam" id="PF10274">
    <property type="entry name" value="ParcG"/>
    <property type="match status" value="1"/>
</dbReference>
<evidence type="ECO:0000313" key="2">
    <source>
        <dbReference type="EMBL" id="CAD2217419.1"/>
    </source>
</evidence>
<name>S9UWN2_9TRYP</name>
<reference evidence="2 3" key="1">
    <citation type="submission" date="2020-08" db="EMBL/GenBank/DDBJ databases">
        <authorList>
            <person name="Newling K."/>
            <person name="Davey J."/>
            <person name="Forrester S."/>
        </authorList>
    </citation>
    <scope>NUCLEOTIDE SEQUENCE [LARGE SCALE GENOMIC DNA]</scope>
    <source>
        <strain evidence="3">Crithidia deanei Carvalho (ATCC PRA-265)</strain>
    </source>
</reference>
<protein>
    <submittedName>
        <fullName evidence="2">Parkin co-regulated protein, putative</fullName>
    </submittedName>
</protein>
<keyword evidence="3" id="KW-1185">Reference proteome</keyword>
<dbReference type="GO" id="GO:0030544">
    <property type="term" value="F:Hsp70 protein binding"/>
    <property type="evidence" value="ECO:0007669"/>
    <property type="project" value="TreeGrafter"/>
</dbReference>
<dbReference type="AlphaFoldDB" id="S9UWN2"/>
<dbReference type="PANTHER" id="PTHR21207">
    <property type="entry name" value="PARKIN COREGULATED GENE PROTEIN PARK2 COREGULATED"/>
    <property type="match status" value="1"/>
</dbReference>
<dbReference type="VEuPathDB" id="TriTrypDB:ADEAN_000489700"/>
<dbReference type="GO" id="GO:0051879">
    <property type="term" value="F:Hsp90 protein binding"/>
    <property type="evidence" value="ECO:0007669"/>
    <property type="project" value="TreeGrafter"/>
</dbReference>